<name>A0AAV2C946_9ROSI</name>
<dbReference type="EMBL" id="OZ034813">
    <property type="protein sequence ID" value="CAL1352396.1"/>
    <property type="molecule type" value="Genomic_DNA"/>
</dbReference>
<accession>A0AAV2C946</accession>
<keyword evidence="3" id="KW-1185">Reference proteome</keyword>
<dbReference type="Gene3D" id="1.20.58.60">
    <property type="match status" value="1"/>
</dbReference>
<dbReference type="PANTHER" id="PTHR38377:SF1">
    <property type="entry name" value="THREONINE-TRNA LIGASE 2"/>
    <property type="match status" value="1"/>
</dbReference>
<keyword evidence="1" id="KW-0175">Coiled coil</keyword>
<dbReference type="PANTHER" id="PTHR38377">
    <property type="entry name" value="THREONINE-TRNA LIGASE 2"/>
    <property type="match status" value="1"/>
</dbReference>
<proteinExistence type="predicted"/>
<organism evidence="2 3">
    <name type="scientific">Linum trigynum</name>
    <dbReference type="NCBI Taxonomy" id="586398"/>
    <lineage>
        <taxon>Eukaryota</taxon>
        <taxon>Viridiplantae</taxon>
        <taxon>Streptophyta</taxon>
        <taxon>Embryophyta</taxon>
        <taxon>Tracheophyta</taxon>
        <taxon>Spermatophyta</taxon>
        <taxon>Magnoliopsida</taxon>
        <taxon>eudicotyledons</taxon>
        <taxon>Gunneridae</taxon>
        <taxon>Pentapetalae</taxon>
        <taxon>rosids</taxon>
        <taxon>fabids</taxon>
        <taxon>Malpighiales</taxon>
        <taxon>Linaceae</taxon>
        <taxon>Linum</taxon>
    </lineage>
</organism>
<feature type="coiled-coil region" evidence="1">
    <location>
        <begin position="10"/>
        <end position="80"/>
    </location>
</feature>
<evidence type="ECO:0000256" key="1">
    <source>
        <dbReference type="SAM" id="Coils"/>
    </source>
</evidence>
<protein>
    <submittedName>
        <fullName evidence="2">Uncharacterized protein</fullName>
    </submittedName>
</protein>
<evidence type="ECO:0000313" key="2">
    <source>
        <dbReference type="EMBL" id="CAL1352396.1"/>
    </source>
</evidence>
<sequence>MAAPQIDGAGNEARETLKAFQRRASEAEDRLSRLEAALASKADGGDSELLKTISELQSKLEDVTAELASEKQKAQKLAVENGKLQYRVTHLVRSVRESD</sequence>
<dbReference type="AlphaFoldDB" id="A0AAV2C946"/>
<dbReference type="Proteomes" id="UP001497516">
    <property type="component" value="Chromosome 1"/>
</dbReference>
<gene>
    <name evidence="2" type="ORF">LTRI10_LOCUS367</name>
</gene>
<evidence type="ECO:0000313" key="3">
    <source>
        <dbReference type="Proteomes" id="UP001497516"/>
    </source>
</evidence>
<reference evidence="2 3" key="1">
    <citation type="submission" date="2024-04" db="EMBL/GenBank/DDBJ databases">
        <authorList>
            <person name="Fracassetti M."/>
        </authorList>
    </citation>
    <scope>NUCLEOTIDE SEQUENCE [LARGE SCALE GENOMIC DNA]</scope>
</reference>